<dbReference type="Proteomes" id="UP000466632">
    <property type="component" value="Chromosome"/>
</dbReference>
<evidence type="ECO:0000313" key="1">
    <source>
        <dbReference type="EMBL" id="BBY02508.1"/>
    </source>
</evidence>
<accession>A0A7I7P424</accession>
<dbReference type="KEGG" id="mseo:MSEO_30070"/>
<sequence>MGTRHIDWYLSPVITALPSREAARERAVEIAYGYLGLRARTTLAETTQLGDELIGTAEQCQGRGRRKRPASR</sequence>
<keyword evidence="2" id="KW-1185">Reference proteome</keyword>
<gene>
    <name evidence="1" type="ORF">MSEO_30070</name>
</gene>
<protein>
    <submittedName>
        <fullName evidence="1">Uncharacterized protein</fullName>
    </submittedName>
</protein>
<dbReference type="EMBL" id="AP022582">
    <property type="protein sequence ID" value="BBY02508.1"/>
    <property type="molecule type" value="Genomic_DNA"/>
</dbReference>
<evidence type="ECO:0000313" key="2">
    <source>
        <dbReference type="Proteomes" id="UP000466632"/>
    </source>
</evidence>
<organism evidence="1 2">
    <name type="scientific">Mycobacterium seoulense</name>
    <dbReference type="NCBI Taxonomy" id="386911"/>
    <lineage>
        <taxon>Bacteria</taxon>
        <taxon>Bacillati</taxon>
        <taxon>Actinomycetota</taxon>
        <taxon>Actinomycetes</taxon>
        <taxon>Mycobacteriales</taxon>
        <taxon>Mycobacteriaceae</taxon>
        <taxon>Mycobacterium</taxon>
    </lineage>
</organism>
<reference evidence="1 2" key="1">
    <citation type="journal article" date="2019" name="Emerg. Microbes Infect.">
        <title>Comprehensive subspecies identification of 175 nontuberculous mycobacteria species based on 7547 genomic profiles.</title>
        <authorList>
            <person name="Matsumoto Y."/>
            <person name="Kinjo T."/>
            <person name="Motooka D."/>
            <person name="Nabeya D."/>
            <person name="Jung N."/>
            <person name="Uechi K."/>
            <person name="Horii T."/>
            <person name="Iida T."/>
            <person name="Fujita J."/>
            <person name="Nakamura S."/>
        </authorList>
    </citation>
    <scope>NUCLEOTIDE SEQUENCE [LARGE SCALE GENOMIC DNA]</scope>
    <source>
        <strain evidence="1 2">JCM 16018</strain>
    </source>
</reference>
<dbReference type="AlphaFoldDB" id="A0A7I7P424"/>
<name>A0A7I7P424_9MYCO</name>
<proteinExistence type="predicted"/>